<proteinExistence type="inferred from homology"/>
<evidence type="ECO:0000259" key="5">
    <source>
        <dbReference type="Pfam" id="PF00535"/>
    </source>
</evidence>
<evidence type="ECO:0000313" key="6">
    <source>
        <dbReference type="EMBL" id="EMI56919.1"/>
    </source>
</evidence>
<feature type="transmembrane region" description="Helical" evidence="4">
    <location>
        <begin position="404"/>
        <end position="420"/>
    </location>
</feature>
<name>M5U6M3_9BACT</name>
<accession>M5U6M3</accession>
<dbReference type="GO" id="GO:0016757">
    <property type="term" value="F:glycosyltransferase activity"/>
    <property type="evidence" value="ECO:0007669"/>
    <property type="project" value="UniProtKB-KW"/>
</dbReference>
<feature type="transmembrane region" description="Helical" evidence="4">
    <location>
        <begin position="6"/>
        <end position="30"/>
    </location>
</feature>
<dbReference type="Proteomes" id="UP000011885">
    <property type="component" value="Unassembled WGS sequence"/>
</dbReference>
<evidence type="ECO:0000256" key="1">
    <source>
        <dbReference type="ARBA" id="ARBA00006739"/>
    </source>
</evidence>
<keyword evidence="4" id="KW-0472">Membrane</keyword>
<evidence type="ECO:0000256" key="3">
    <source>
        <dbReference type="ARBA" id="ARBA00022679"/>
    </source>
</evidence>
<dbReference type="Pfam" id="PF00535">
    <property type="entry name" value="Glycos_transf_2"/>
    <property type="match status" value="2"/>
</dbReference>
<keyword evidence="7" id="KW-1185">Reference proteome</keyword>
<evidence type="ECO:0000256" key="4">
    <source>
        <dbReference type="SAM" id="Phobius"/>
    </source>
</evidence>
<evidence type="ECO:0000313" key="7">
    <source>
        <dbReference type="Proteomes" id="UP000011885"/>
    </source>
</evidence>
<keyword evidence="4" id="KW-0812">Transmembrane</keyword>
<evidence type="ECO:0000256" key="2">
    <source>
        <dbReference type="ARBA" id="ARBA00022676"/>
    </source>
</evidence>
<keyword evidence="3 6" id="KW-0808">Transferase</keyword>
<dbReference type="CDD" id="cd06439">
    <property type="entry name" value="CESA_like_1"/>
    <property type="match status" value="1"/>
</dbReference>
<feature type="transmembrane region" description="Helical" evidence="4">
    <location>
        <begin position="426"/>
        <end position="445"/>
    </location>
</feature>
<feature type="transmembrane region" description="Helical" evidence="4">
    <location>
        <begin position="771"/>
        <end position="791"/>
    </location>
</feature>
<feature type="domain" description="Glycosyltransferase 2-like" evidence="5">
    <location>
        <begin position="473"/>
        <end position="632"/>
    </location>
</feature>
<dbReference type="PATRIC" id="fig|1263870.3.peg.1711"/>
<dbReference type="InterPro" id="IPR029044">
    <property type="entry name" value="Nucleotide-diphossugar_trans"/>
</dbReference>
<keyword evidence="2" id="KW-0328">Glycosyltransferase</keyword>
<feature type="transmembrane region" description="Helical" evidence="4">
    <location>
        <begin position="326"/>
        <end position="347"/>
    </location>
</feature>
<gene>
    <name evidence="6" type="ORF">RSSM_01600</name>
</gene>
<dbReference type="EMBL" id="ANOH01000117">
    <property type="protein sequence ID" value="EMI56919.1"/>
    <property type="molecule type" value="Genomic_DNA"/>
</dbReference>
<feature type="transmembrane region" description="Helical" evidence="4">
    <location>
        <begin position="739"/>
        <end position="759"/>
    </location>
</feature>
<feature type="domain" description="Glycosyltransferase 2-like" evidence="5">
    <location>
        <begin position="55"/>
        <end position="218"/>
    </location>
</feature>
<dbReference type="SUPFAM" id="SSF53448">
    <property type="entry name" value="Nucleotide-diphospho-sugar transferases"/>
    <property type="match status" value="2"/>
</dbReference>
<organism evidence="6 7">
    <name type="scientific">Rhodopirellula sallentina SM41</name>
    <dbReference type="NCBI Taxonomy" id="1263870"/>
    <lineage>
        <taxon>Bacteria</taxon>
        <taxon>Pseudomonadati</taxon>
        <taxon>Planctomycetota</taxon>
        <taxon>Planctomycetia</taxon>
        <taxon>Pirellulales</taxon>
        <taxon>Pirellulaceae</taxon>
        <taxon>Rhodopirellula</taxon>
    </lineage>
</organism>
<feature type="transmembrane region" description="Helical" evidence="4">
    <location>
        <begin position="714"/>
        <end position="733"/>
    </location>
</feature>
<dbReference type="PANTHER" id="PTHR43630">
    <property type="entry name" value="POLY-BETA-1,6-N-ACETYL-D-GLUCOSAMINE SYNTHASE"/>
    <property type="match status" value="1"/>
</dbReference>
<keyword evidence="4" id="KW-1133">Transmembrane helix</keyword>
<sequence>MTGWHLWGTSIVLLAIAAWPWLGYPLWLWGLGCLINHRHRNLSDVANDELSPGVSIVISAYNEAEVILDKLQNVADLNFPKERLECIVISDCSDDGTDEIVKGFDATDVRLARMPERRGKSAGLTRFVPECKHNFVVFTDANAMFRPDAIQYLVKHFRDPTVGYVVGQQKYLESEGDQVSESEGFYWKYETLLKRWESRVDSVVGGDGAIYAIRRSLFKPLRDDDINDFINPLQIIQLGYRGVYEPDAVCVERVAGSFGGEYRRKVRIANRSFRAFVREWPAANPFRTGLFAFHLISHKVLRWFTAFLILVAWLLASASAVTGNSWIAIALCGGQTAFCSLAALGAIQRLRALRLFSIPFYFCLGNLAAAHGILHYCVGRKHATWKPDREQSVQMQKTSRGRSFRWLLPLLLMIAIAASLLFPQATLAVCCVSLVSSHIAFPLVLKANAKLNERQLSSQAVESNTDPKLPMLSVIIPARNEEVCIEKKIQNSLKLNYPSDCIEVVVVDDASEDRTAEIASEFGKCIKFIGLPNRGGKATALKVGFNASIGSVLLLTDANVNVDADAAKHLVAGLKDPLVACTVADVRLKSPNELLRCEGDYQTFEFQVLTWESAWKSAVCVDGGLYAIRRESFIPPAFDCILDDFSISAAALNQGRTIQTVAMARAFENSCTRVSDEFRRRERLGRGVVQCLQRGTHPMPHTGFPFIAFVFHKLARWATPFLLLTALLAIVAISISTPYWLASGSVLFVAVNVMPWILPEYWIRQFAFGRLLAFGHVVMLGMGWGILMELLGHTTSSWNPATRSGFGDPQASSEMQH</sequence>
<protein>
    <submittedName>
        <fullName evidence="6">Family 2 glycosyl transferase</fullName>
    </submittedName>
</protein>
<reference evidence="6 7" key="1">
    <citation type="journal article" date="2013" name="Mar. Genomics">
        <title>Expression of sulfatases in Rhodopirellula baltica and the diversity of sulfatases in the genus Rhodopirellula.</title>
        <authorList>
            <person name="Wegner C.E."/>
            <person name="Richter-Heitmann T."/>
            <person name="Klindworth A."/>
            <person name="Klockow C."/>
            <person name="Richter M."/>
            <person name="Achstetter T."/>
            <person name="Glockner F.O."/>
            <person name="Harder J."/>
        </authorList>
    </citation>
    <scope>NUCLEOTIDE SEQUENCE [LARGE SCALE GENOMIC DNA]</scope>
    <source>
        <strain evidence="6 7">SM41</strain>
    </source>
</reference>
<dbReference type="PANTHER" id="PTHR43630:SF1">
    <property type="entry name" value="POLY-BETA-1,6-N-ACETYL-D-GLUCOSAMINE SYNTHASE"/>
    <property type="match status" value="1"/>
</dbReference>
<feature type="transmembrane region" description="Helical" evidence="4">
    <location>
        <begin position="300"/>
        <end position="320"/>
    </location>
</feature>
<dbReference type="AlphaFoldDB" id="M5U6M3"/>
<comment type="similarity">
    <text evidence="1">Belongs to the glycosyltransferase 2 family.</text>
</comment>
<comment type="caution">
    <text evidence="6">The sequence shown here is derived from an EMBL/GenBank/DDBJ whole genome shotgun (WGS) entry which is preliminary data.</text>
</comment>
<dbReference type="InterPro" id="IPR001173">
    <property type="entry name" value="Glyco_trans_2-like"/>
</dbReference>
<dbReference type="Gene3D" id="3.90.550.10">
    <property type="entry name" value="Spore Coat Polysaccharide Biosynthesis Protein SpsA, Chain A"/>
    <property type="match status" value="2"/>
</dbReference>